<keyword evidence="6" id="KW-0472">Membrane</keyword>
<dbReference type="SUPFAM" id="SSF52743">
    <property type="entry name" value="Subtilisin-like"/>
    <property type="match status" value="1"/>
</dbReference>
<keyword evidence="6" id="KW-1133">Transmembrane helix</keyword>
<evidence type="ECO:0000259" key="7">
    <source>
        <dbReference type="Pfam" id="PF00082"/>
    </source>
</evidence>
<dbReference type="PANTHER" id="PTHR43399">
    <property type="entry name" value="SUBTILISIN-RELATED"/>
    <property type="match status" value="1"/>
</dbReference>
<dbReference type="AlphaFoldDB" id="A0A846QRG6"/>
<reference evidence="9 10" key="1">
    <citation type="submission" date="2020-03" db="EMBL/GenBank/DDBJ databases">
        <title>Genomic Encyclopedia of Type Strains, Phase IV (KMG-IV): sequencing the most valuable type-strain genomes for metagenomic binning, comparative biology and taxonomic classification.</title>
        <authorList>
            <person name="Goeker M."/>
        </authorList>
    </citation>
    <scope>NUCLEOTIDE SEQUENCE [LARGE SCALE GENOMIC DNA]</scope>
    <source>
        <strain evidence="9 10">DSM 29762</strain>
    </source>
</reference>
<dbReference type="InterPro" id="IPR036116">
    <property type="entry name" value="FN3_sf"/>
</dbReference>
<dbReference type="Gene3D" id="2.60.40.10">
    <property type="entry name" value="Immunoglobulins"/>
    <property type="match status" value="1"/>
</dbReference>
<dbReference type="PROSITE" id="PS51892">
    <property type="entry name" value="SUBTILASE"/>
    <property type="match status" value="1"/>
</dbReference>
<dbReference type="Gene3D" id="2.60.120.380">
    <property type="match status" value="1"/>
</dbReference>
<sequence>MTYKSNPYNTLHIYMLLLLFTFNLVSVFSQSDIQKENIRAKYNSSKLSVFNSELKKDYDQSRDKMVRLAKANGWTISETLSNGSFVELQDVGEDGAPLYYTTLNDNVNHTSRADALHNGGALKLGLNGEGMQVGVWDGGTALKSHQEFGNRVLSADGSEKTDKHATMVMGTLIASGIKEKAKGIIYKATALSNDWTKDKIEVAEAAANGLLLSNHSYGIKTDRVPDWYFGSYIKISQDWDKIMYNAPYYLMVTASGNAQHSRDNDTPIYGKNTDGFDLILGFSASKNGVTVAAAESDIDRKGNIVNATVAGYSSFGPMDDSRIKPDISGAGTNIFTTSSTGTKNYDVSSGTSMATPGVTGSMLLLQQYYERLNNTYMKAATLKGLVLHTADDVQNPGPDYRMGWGVINTVAAADAITNEEYSTVISEDELENGEIYTLTVNSNGTDPLMASISWTDPATGFVNRGTLNDVTAALVNDLDIRIEKDGKTFFPWKLSAANATAAATKGDNKVDPFEKIQIDNAKGEYTITISHKGNLSTSVQNFSLIVTGVEVTQCNVDMPSETNLGEAGDESVVMEWKEAPDTLFEAQFKNENSDDWTTEYTYNNFIELKELTIGETYEFRLKAICTENIGSDYTPKLTFVFEAEGTELQDALDYETLSTDSQMSISVYPNPAVEEISLEGNISSNAAYSIVSTTGITVKTGNASAAKIHVSDLSEGLYILSVQDLRGVKSTKFYKN</sequence>
<evidence type="ECO:0000256" key="4">
    <source>
        <dbReference type="ARBA" id="ARBA00022825"/>
    </source>
</evidence>
<accession>A0A846QRG6</accession>
<dbReference type="InterPro" id="IPR013783">
    <property type="entry name" value="Ig-like_fold"/>
</dbReference>
<evidence type="ECO:0000256" key="3">
    <source>
        <dbReference type="ARBA" id="ARBA00022801"/>
    </source>
</evidence>
<dbReference type="Gene3D" id="3.40.50.200">
    <property type="entry name" value="Peptidase S8/S53 domain"/>
    <property type="match status" value="1"/>
</dbReference>
<organism evidence="9 10">
    <name type="scientific">Saonia flava</name>
    <dbReference type="NCBI Taxonomy" id="523696"/>
    <lineage>
        <taxon>Bacteria</taxon>
        <taxon>Pseudomonadati</taxon>
        <taxon>Bacteroidota</taxon>
        <taxon>Flavobacteriia</taxon>
        <taxon>Flavobacteriales</taxon>
        <taxon>Flavobacteriaceae</taxon>
        <taxon>Saonia</taxon>
    </lineage>
</organism>
<evidence type="ECO:0000313" key="10">
    <source>
        <dbReference type="Proteomes" id="UP000590442"/>
    </source>
</evidence>
<dbReference type="Pfam" id="PF00082">
    <property type="entry name" value="Peptidase_S8"/>
    <property type="match status" value="1"/>
</dbReference>
<comment type="similarity">
    <text evidence="5">Belongs to the peptidase S8 family.</text>
</comment>
<dbReference type="EMBL" id="JAATJJ010000001">
    <property type="protein sequence ID" value="NJB71606.1"/>
    <property type="molecule type" value="Genomic_DNA"/>
</dbReference>
<keyword evidence="10" id="KW-1185">Reference proteome</keyword>
<dbReference type="InterPro" id="IPR051048">
    <property type="entry name" value="Peptidase_S8/S53_subtilisin"/>
</dbReference>
<dbReference type="PROSITE" id="PS00138">
    <property type="entry name" value="SUBTILASE_SER"/>
    <property type="match status" value="1"/>
</dbReference>
<dbReference type="PRINTS" id="PR00723">
    <property type="entry name" value="SUBTILISIN"/>
</dbReference>
<dbReference type="Pfam" id="PF18962">
    <property type="entry name" value="Por_Secre_tail"/>
    <property type="match status" value="1"/>
</dbReference>
<dbReference type="GO" id="GO:0006508">
    <property type="term" value="P:proteolysis"/>
    <property type="evidence" value="ECO:0007669"/>
    <property type="project" value="UniProtKB-KW"/>
</dbReference>
<proteinExistence type="inferred from homology"/>
<dbReference type="SUPFAM" id="SSF49265">
    <property type="entry name" value="Fibronectin type III"/>
    <property type="match status" value="1"/>
</dbReference>
<feature type="active site" description="Charge relay system" evidence="5">
    <location>
        <position position="352"/>
    </location>
</feature>
<dbReference type="CDD" id="cd04842">
    <property type="entry name" value="Peptidases_S8_Kp43_protease"/>
    <property type="match status" value="1"/>
</dbReference>
<feature type="domain" description="Secretion system C-terminal sorting" evidence="8">
    <location>
        <begin position="667"/>
        <end position="732"/>
    </location>
</feature>
<evidence type="ECO:0000259" key="8">
    <source>
        <dbReference type="Pfam" id="PF18962"/>
    </source>
</evidence>
<dbReference type="InterPro" id="IPR008979">
    <property type="entry name" value="Galactose-bd-like_sf"/>
</dbReference>
<dbReference type="InterPro" id="IPR015500">
    <property type="entry name" value="Peptidase_S8_subtilisin-rel"/>
</dbReference>
<feature type="transmembrane region" description="Helical" evidence="6">
    <location>
        <begin position="12"/>
        <end position="29"/>
    </location>
</feature>
<dbReference type="Proteomes" id="UP000590442">
    <property type="component" value="Unassembled WGS sequence"/>
</dbReference>
<dbReference type="InterPro" id="IPR000209">
    <property type="entry name" value="Peptidase_S8/S53_dom"/>
</dbReference>
<dbReference type="InterPro" id="IPR023828">
    <property type="entry name" value="Peptidase_S8_Ser-AS"/>
</dbReference>
<keyword evidence="4 5" id="KW-0720">Serine protease</keyword>
<dbReference type="SUPFAM" id="SSF49785">
    <property type="entry name" value="Galactose-binding domain-like"/>
    <property type="match status" value="1"/>
</dbReference>
<keyword evidence="2" id="KW-0732">Signal</keyword>
<evidence type="ECO:0000256" key="1">
    <source>
        <dbReference type="ARBA" id="ARBA00022670"/>
    </source>
</evidence>
<keyword evidence="1 5" id="KW-0645">Protease</keyword>
<gene>
    <name evidence="9" type="ORF">GGR42_002068</name>
</gene>
<evidence type="ECO:0000256" key="6">
    <source>
        <dbReference type="SAM" id="Phobius"/>
    </source>
</evidence>
<evidence type="ECO:0000313" key="9">
    <source>
        <dbReference type="EMBL" id="NJB71606.1"/>
    </source>
</evidence>
<dbReference type="InterPro" id="IPR034058">
    <property type="entry name" value="TagA/B/C/D_pept_dom"/>
</dbReference>
<protein>
    <recommendedName>
        <fullName evidence="11">Por secretion system C-terminal sorting domain-containing protein</fullName>
    </recommendedName>
</protein>
<dbReference type="NCBIfam" id="TIGR04183">
    <property type="entry name" value="Por_Secre_tail"/>
    <property type="match status" value="1"/>
</dbReference>
<dbReference type="PANTHER" id="PTHR43399:SF5">
    <property type="entry name" value="PEPTIDASE S8 FAMILY WITH PROTEASE-ASSOCIATED DOMAIN"/>
    <property type="match status" value="1"/>
</dbReference>
<dbReference type="InterPro" id="IPR026444">
    <property type="entry name" value="Secre_tail"/>
</dbReference>
<evidence type="ECO:0000256" key="5">
    <source>
        <dbReference type="PROSITE-ProRule" id="PRU01240"/>
    </source>
</evidence>
<comment type="caution">
    <text evidence="9">The sequence shown here is derived from an EMBL/GenBank/DDBJ whole genome shotgun (WGS) entry which is preliminary data.</text>
</comment>
<feature type="active site" description="Charge relay system" evidence="5">
    <location>
        <position position="137"/>
    </location>
</feature>
<keyword evidence="3 5" id="KW-0378">Hydrolase</keyword>
<feature type="active site" description="Charge relay system" evidence="5">
    <location>
        <position position="164"/>
    </location>
</feature>
<evidence type="ECO:0008006" key="11">
    <source>
        <dbReference type="Google" id="ProtNLM"/>
    </source>
</evidence>
<dbReference type="GO" id="GO:0004252">
    <property type="term" value="F:serine-type endopeptidase activity"/>
    <property type="evidence" value="ECO:0007669"/>
    <property type="project" value="UniProtKB-UniRule"/>
</dbReference>
<feature type="domain" description="Peptidase S8/S53" evidence="7">
    <location>
        <begin position="157"/>
        <end position="405"/>
    </location>
</feature>
<evidence type="ECO:0000256" key="2">
    <source>
        <dbReference type="ARBA" id="ARBA00022729"/>
    </source>
</evidence>
<name>A0A846QRG6_9FLAO</name>
<keyword evidence="6" id="KW-0812">Transmembrane</keyword>
<dbReference type="RefSeq" id="WP_167963545.1">
    <property type="nucleotide sequence ID" value="NZ_JAATJJ010000001.1"/>
</dbReference>
<dbReference type="InterPro" id="IPR036852">
    <property type="entry name" value="Peptidase_S8/S53_dom_sf"/>
</dbReference>